<feature type="compositionally biased region" description="Polar residues" evidence="1">
    <location>
        <begin position="758"/>
        <end position="769"/>
    </location>
</feature>
<gene>
    <name evidence="3" type="primary">LOC101848956</name>
</gene>
<evidence type="ECO:0000313" key="2">
    <source>
        <dbReference type="Proteomes" id="UP000694888"/>
    </source>
</evidence>
<dbReference type="PANTHER" id="PTHR34592">
    <property type="entry name" value="EXPRESSED PROTEIN"/>
    <property type="match status" value="1"/>
</dbReference>
<name>A0ABM0JIW1_APLCA</name>
<sequence>MAEKTTRNAGYLKPGEPPAGTREKGAADILEKQKLHTLSTMCELYNPDFISFLEKFKFKQSCPFQIDPNCKGNKIGFLKLGLDRQLDMHDALCDAERKVLSLRKFLPRLTTDKIGTDRLKVEEDDDSTYIKVVTDKGSCELCEYIRYKCSEAKDAEENLKKGELSYQQAHGSTDKLNGAALGYDRDAISNGSNTETDPHQKLGMLKTERTKQEILPGSEARRLQSLQHEHSDSHREARIVYLENVDIPQEQSVYVKKFFPGFLEKNTVGVEYKISSERIELSSFSKHDLKQAYYVVEKRMKAIEVECVPFYDSSKRAKENFNRFCERISEKYNCIIAPVVTATSNGPSSKQFVPVIHHFQNHDVHLYLLEGNIDNICLQTTIYVTSEETDPTVRKYENEKKVEVGLTPDMTKREIYKYMNKALSWAKSNSSAIGLVIGHVPHALSGIAEAIVFLCERSMEAINVYLLEPERKNILHEFESHCKVQKWKEVQHETKEDLEWECKEREIPNYEDFALSQNFSVHVDEENQIKSLVPILMCLPITFKDISRPHLQAHCPQHRKLLEKKVQAKVREKADLQSLDSTVGIISVKETGYLLYYAPRWEFGAGQVIARAVNLCVEKAKEYDCSVVFVPPGISSEDTFKYPPRFLAQQVFHSLDNVLLEQGLKYMDIHLRVHHSPYKEAFKAEMDKRKPSFAKKSPSFTEEETEEKYLQVVGWRDNMPQVLDELKLKVQPEYYYFEMPPAVRSSGLSDWGEGSYNSNAWTHRASTGSDMREDTERERRDETERKRREETEKELREETERKRREEETEMERREEAERKRREETERELRGETERKRREEETEMKRREEAERERREETERESKNSSRSFYTGTRTTTKISAEISSAVQRSGLSDRKKEMYDYDALTHRVSTGSDKSEKAERERGDETKRESRNSPQSIYTGTRTTMETSAEISARIPGDMLSGERGGEYSSDHRARRNPSYFTDPEMRNKTERDGGASSYSNRRLSAGAGIGIKMPSAVAGGLTSLEEKYLSYLTTSREGTPMNKTDQTYYKQTLFTYRK</sequence>
<feature type="compositionally biased region" description="Polar residues" evidence="1">
    <location>
        <begin position="932"/>
        <end position="950"/>
    </location>
</feature>
<dbReference type="PANTHER" id="PTHR34592:SF4">
    <property type="entry name" value="CHROMOSOME UNDETERMINED SCAFFOLD_31, WHOLE GENOME SHOTGUN SEQUENCE"/>
    <property type="match status" value="1"/>
</dbReference>
<feature type="compositionally biased region" description="Basic and acidic residues" evidence="1">
    <location>
        <begin position="984"/>
        <end position="994"/>
    </location>
</feature>
<keyword evidence="2" id="KW-1185">Reference proteome</keyword>
<dbReference type="InterPro" id="IPR053328">
    <property type="entry name" value="Uro-adherence_factor_A"/>
</dbReference>
<proteinExistence type="predicted"/>
<reference evidence="3" key="1">
    <citation type="submission" date="2025-08" db="UniProtKB">
        <authorList>
            <consortium name="RefSeq"/>
        </authorList>
    </citation>
    <scope>IDENTIFICATION</scope>
</reference>
<dbReference type="GeneID" id="101848956"/>
<dbReference type="Proteomes" id="UP000694888">
    <property type="component" value="Unplaced"/>
</dbReference>
<evidence type="ECO:0000313" key="3">
    <source>
        <dbReference type="RefSeq" id="XP_005094688.2"/>
    </source>
</evidence>
<feature type="compositionally biased region" description="Basic and acidic residues" evidence="1">
    <location>
        <begin position="913"/>
        <end position="931"/>
    </location>
</feature>
<feature type="compositionally biased region" description="Polar residues" evidence="1">
    <location>
        <begin position="864"/>
        <end position="890"/>
    </location>
</feature>
<protein>
    <submittedName>
        <fullName evidence="3">Uncharacterized protein LOC101848956</fullName>
    </submittedName>
</protein>
<accession>A0ABM0JIW1</accession>
<dbReference type="RefSeq" id="XP_005094688.2">
    <property type="nucleotide sequence ID" value="XM_005094631.2"/>
</dbReference>
<organism evidence="2 3">
    <name type="scientific">Aplysia californica</name>
    <name type="common">California sea hare</name>
    <dbReference type="NCBI Taxonomy" id="6500"/>
    <lineage>
        <taxon>Eukaryota</taxon>
        <taxon>Metazoa</taxon>
        <taxon>Spiralia</taxon>
        <taxon>Lophotrochozoa</taxon>
        <taxon>Mollusca</taxon>
        <taxon>Gastropoda</taxon>
        <taxon>Heterobranchia</taxon>
        <taxon>Euthyneura</taxon>
        <taxon>Tectipleura</taxon>
        <taxon>Aplysiida</taxon>
        <taxon>Aplysioidea</taxon>
        <taxon>Aplysiidae</taxon>
        <taxon>Aplysia</taxon>
    </lineage>
</organism>
<feature type="region of interest" description="Disordered" evidence="1">
    <location>
        <begin position="1"/>
        <end position="23"/>
    </location>
</feature>
<evidence type="ECO:0000256" key="1">
    <source>
        <dbReference type="SAM" id="MobiDB-lite"/>
    </source>
</evidence>
<feature type="compositionally biased region" description="Basic and acidic residues" evidence="1">
    <location>
        <begin position="770"/>
        <end position="863"/>
    </location>
</feature>
<feature type="compositionally biased region" description="Basic and acidic residues" evidence="1">
    <location>
        <begin position="891"/>
        <end position="905"/>
    </location>
</feature>
<feature type="region of interest" description="Disordered" evidence="1">
    <location>
        <begin position="758"/>
        <end position="1002"/>
    </location>
</feature>